<evidence type="ECO:0000256" key="1">
    <source>
        <dbReference type="SAM" id="Phobius"/>
    </source>
</evidence>
<evidence type="ECO:0000313" key="2">
    <source>
        <dbReference type="EnsemblPlants" id="ONIVA01G11930.2"/>
    </source>
</evidence>
<keyword evidence="1" id="KW-0472">Membrane</keyword>
<protein>
    <submittedName>
        <fullName evidence="2">Uncharacterized protein</fullName>
    </submittedName>
</protein>
<keyword evidence="1" id="KW-1133">Transmembrane helix</keyword>
<keyword evidence="1" id="KW-0812">Transmembrane</keyword>
<keyword evidence="3" id="KW-1185">Reference proteome</keyword>
<name>A0A0E0FJF7_ORYNI</name>
<dbReference type="AlphaFoldDB" id="A0A0E0FJF7"/>
<dbReference type="HOGENOM" id="CLU_2798309_0_0_1"/>
<dbReference type="Gramene" id="ONIVA01G11930.2">
    <property type="protein sequence ID" value="ONIVA01G11930.2"/>
    <property type="gene ID" value="ONIVA01G11930"/>
</dbReference>
<feature type="transmembrane region" description="Helical" evidence="1">
    <location>
        <begin position="40"/>
        <end position="64"/>
    </location>
</feature>
<reference evidence="2" key="2">
    <citation type="submission" date="2018-04" db="EMBL/GenBank/DDBJ databases">
        <title>OnivRS2 (Oryza nivara Reference Sequence Version 2).</title>
        <authorList>
            <person name="Zhang J."/>
            <person name="Kudrna D."/>
            <person name="Lee S."/>
            <person name="Talag J."/>
            <person name="Rajasekar S."/>
            <person name="Welchert J."/>
            <person name="Hsing Y.-I."/>
            <person name="Wing R.A."/>
        </authorList>
    </citation>
    <scope>NUCLEOTIDE SEQUENCE [LARGE SCALE GENOMIC DNA]</scope>
</reference>
<sequence>MFWSRFAGSPSVQARVFAIVRHQAPPFCAASAVGDITRFVVLYMVCAVLPSVLGSLWGCAWVPVYQRS</sequence>
<reference evidence="2" key="1">
    <citation type="submission" date="2015-04" db="UniProtKB">
        <authorList>
            <consortium name="EnsemblPlants"/>
        </authorList>
    </citation>
    <scope>IDENTIFICATION</scope>
    <source>
        <strain evidence="2">SL10</strain>
    </source>
</reference>
<proteinExistence type="predicted"/>
<dbReference type="Proteomes" id="UP000006591">
    <property type="component" value="Chromosome 1"/>
</dbReference>
<organism evidence="2">
    <name type="scientific">Oryza nivara</name>
    <name type="common">Indian wild rice</name>
    <name type="synonym">Oryza sativa f. spontanea</name>
    <dbReference type="NCBI Taxonomy" id="4536"/>
    <lineage>
        <taxon>Eukaryota</taxon>
        <taxon>Viridiplantae</taxon>
        <taxon>Streptophyta</taxon>
        <taxon>Embryophyta</taxon>
        <taxon>Tracheophyta</taxon>
        <taxon>Spermatophyta</taxon>
        <taxon>Magnoliopsida</taxon>
        <taxon>Liliopsida</taxon>
        <taxon>Poales</taxon>
        <taxon>Poaceae</taxon>
        <taxon>BOP clade</taxon>
        <taxon>Oryzoideae</taxon>
        <taxon>Oryzeae</taxon>
        <taxon>Oryzinae</taxon>
        <taxon>Oryza</taxon>
    </lineage>
</organism>
<evidence type="ECO:0000313" key="3">
    <source>
        <dbReference type="Proteomes" id="UP000006591"/>
    </source>
</evidence>
<accession>A0A0E0FJF7</accession>
<dbReference type="EnsemblPlants" id="ONIVA01G11930.2">
    <property type="protein sequence ID" value="ONIVA01G11930.2"/>
    <property type="gene ID" value="ONIVA01G11930"/>
</dbReference>